<organism evidence="2 3">
    <name type="scientific">Capnocytophaga granulosa</name>
    <dbReference type="NCBI Taxonomy" id="45242"/>
    <lineage>
        <taxon>Bacteria</taxon>
        <taxon>Pseudomonadati</taxon>
        <taxon>Bacteroidota</taxon>
        <taxon>Flavobacteriia</taxon>
        <taxon>Flavobacteriales</taxon>
        <taxon>Flavobacteriaceae</taxon>
        <taxon>Capnocytophaga</taxon>
    </lineage>
</organism>
<dbReference type="OrthoDB" id="1119469at2"/>
<dbReference type="AlphaFoldDB" id="A0A1H2R8F0"/>
<evidence type="ECO:0000313" key="2">
    <source>
        <dbReference type="EMBL" id="SDW15732.1"/>
    </source>
</evidence>
<feature type="transmembrane region" description="Helical" evidence="1">
    <location>
        <begin position="5"/>
        <end position="24"/>
    </location>
</feature>
<protein>
    <recommendedName>
        <fullName evidence="4">DUF2892 domain-containing protein</fullName>
    </recommendedName>
</protein>
<evidence type="ECO:0000313" key="3">
    <source>
        <dbReference type="Proteomes" id="UP000182771"/>
    </source>
</evidence>
<accession>A0A1H2R8F0</accession>
<dbReference type="Gene3D" id="1.25.40.10">
    <property type="entry name" value="Tetratricopeptide repeat domain"/>
    <property type="match status" value="1"/>
</dbReference>
<proteinExistence type="predicted"/>
<evidence type="ECO:0008006" key="4">
    <source>
        <dbReference type="Google" id="ProtNLM"/>
    </source>
</evidence>
<keyword evidence="1" id="KW-0472">Membrane</keyword>
<evidence type="ECO:0000256" key="1">
    <source>
        <dbReference type="SAM" id="Phobius"/>
    </source>
</evidence>
<comment type="caution">
    <text evidence="2">The sequence shown here is derived from an EMBL/GenBank/DDBJ whole genome shotgun (WGS) entry which is preliminary data.</text>
</comment>
<keyword evidence="3" id="KW-1185">Reference proteome</keyword>
<dbReference type="Proteomes" id="UP000182771">
    <property type="component" value="Unassembled WGS sequence"/>
</dbReference>
<feature type="transmembrane region" description="Helical" evidence="1">
    <location>
        <begin position="30"/>
        <end position="57"/>
    </location>
</feature>
<sequence>MFHRYIKIAIAVLIFAFAIYQFTLGNIGNGIFLILLSAFPILFFFRNEFLLLAFLRLRKQDMVGTKKWLDRIKNPETALIKKQRGYYNYLYGIVSSQTNLTQAEKYFKTALKYGLNMSYDEAMARLSLAGIAMQKRRKREAQEYLTQAKKLDKQNMLKDQIRMMQEQLKRI</sequence>
<keyword evidence="1" id="KW-0812">Transmembrane</keyword>
<dbReference type="InterPro" id="IPR011990">
    <property type="entry name" value="TPR-like_helical_dom_sf"/>
</dbReference>
<dbReference type="GeneID" id="85017754"/>
<reference evidence="2 3" key="1">
    <citation type="submission" date="2016-10" db="EMBL/GenBank/DDBJ databases">
        <authorList>
            <person name="Varghese N."/>
            <person name="Submissions S."/>
        </authorList>
    </citation>
    <scope>NUCLEOTIDE SEQUENCE [LARGE SCALE GENOMIC DNA]</scope>
    <source>
        <strain evidence="2 3">DSM 11449</strain>
    </source>
</reference>
<dbReference type="EMBL" id="FNND01000001">
    <property type="protein sequence ID" value="SDW15732.1"/>
    <property type="molecule type" value="Genomic_DNA"/>
</dbReference>
<name>A0A1H2R8F0_9FLAO</name>
<gene>
    <name evidence="2" type="ORF">SAMN05444420_101380</name>
</gene>
<dbReference type="RefSeq" id="WP_016419661.1">
    <property type="nucleotide sequence ID" value="NZ_CAUUXI010000004.1"/>
</dbReference>
<keyword evidence="1" id="KW-1133">Transmembrane helix</keyword>